<dbReference type="Proteomes" id="UP000505306">
    <property type="component" value="Chromosome"/>
</dbReference>
<keyword evidence="1" id="KW-0732">Signal</keyword>
<dbReference type="InterPro" id="IPR011652">
    <property type="entry name" value="MORN_2"/>
</dbReference>
<evidence type="ECO:0000313" key="3">
    <source>
        <dbReference type="Proteomes" id="UP000505306"/>
    </source>
</evidence>
<evidence type="ECO:0000313" key="2">
    <source>
        <dbReference type="EMBL" id="QIE58972.1"/>
    </source>
</evidence>
<dbReference type="SUPFAM" id="SSF82185">
    <property type="entry name" value="Histone H3 K4-specific methyltransferase SET7/9 N-terminal domain"/>
    <property type="match status" value="2"/>
</dbReference>
<dbReference type="Pfam" id="PF07661">
    <property type="entry name" value="MORN_2"/>
    <property type="match status" value="2"/>
</dbReference>
<organism evidence="2 3">
    <name type="scientific">Rasiella rasia</name>
    <dbReference type="NCBI Taxonomy" id="2744027"/>
    <lineage>
        <taxon>Bacteria</taxon>
        <taxon>Pseudomonadati</taxon>
        <taxon>Bacteroidota</taxon>
        <taxon>Flavobacteriia</taxon>
        <taxon>Flavobacteriales</taxon>
        <taxon>Flavobacteriaceae</taxon>
        <taxon>Rasiella</taxon>
    </lineage>
</organism>
<dbReference type="KEGG" id="mgel:G5B37_05165"/>
<dbReference type="PANTHER" id="PTHR33706:SF1">
    <property type="entry name" value="TPR REPEAT PROTEIN"/>
    <property type="match status" value="1"/>
</dbReference>
<keyword evidence="3" id="KW-1185">Reference proteome</keyword>
<evidence type="ECO:0000256" key="1">
    <source>
        <dbReference type="SAM" id="SignalP"/>
    </source>
</evidence>
<accession>A0A6G6GK91</accession>
<name>A0A6G6GK91_9FLAO</name>
<sequence length="231" mass="26544">MKFSIIFFLAALVAIPSSFAQGEFNQMDEAGKRHGVWKKYYPGTKQLRYEGQFNHGKEVGTFKFYCQDCGTNPSTVKEFNNTDSRAEVSYFTTKGKLVSKGMMEGKNRVGEWLYFHEKSKQPMSKETYVNGELDGVQVTYYPDGKITEEITYVKGIKQGANNYYSPESVLLKKLIYHDNELHGPAEFYDANGNVTIKGHYKEGKKHGLWQYFKDGKLELEETYPKPQKRGN</sequence>
<proteinExistence type="predicted"/>
<evidence type="ECO:0008006" key="4">
    <source>
        <dbReference type="Google" id="ProtNLM"/>
    </source>
</evidence>
<dbReference type="RefSeq" id="WP_164679003.1">
    <property type="nucleotide sequence ID" value="NZ_CP049057.1"/>
</dbReference>
<protein>
    <recommendedName>
        <fullName evidence="4">Toxin-antitoxin system YwqK family antitoxin</fullName>
    </recommendedName>
</protein>
<gene>
    <name evidence="2" type="ORF">G5B37_05165</name>
</gene>
<reference evidence="2 3" key="1">
    <citation type="submission" date="2020-02" db="EMBL/GenBank/DDBJ databases">
        <title>Complete genome sequence of Flavobacteriaceae bacterium.</title>
        <authorList>
            <person name="Kim S.-J."/>
            <person name="Kim Y.-S."/>
            <person name="Kim K.-H."/>
        </authorList>
    </citation>
    <scope>NUCLEOTIDE SEQUENCE [LARGE SCALE GENOMIC DNA]</scope>
    <source>
        <strain evidence="2 3">RR4-40</strain>
    </source>
</reference>
<dbReference type="PANTHER" id="PTHR33706">
    <property type="entry name" value="MORN VARIANT REPEAT PROTEIN"/>
    <property type="match status" value="1"/>
</dbReference>
<dbReference type="Gene3D" id="2.20.110.10">
    <property type="entry name" value="Histone H3 K4-specific methyltransferase SET7/9 N-terminal domain"/>
    <property type="match status" value="3"/>
</dbReference>
<feature type="signal peptide" evidence="1">
    <location>
        <begin position="1"/>
        <end position="20"/>
    </location>
</feature>
<feature type="chain" id="PRO_5026287631" description="Toxin-antitoxin system YwqK family antitoxin" evidence="1">
    <location>
        <begin position="21"/>
        <end position="231"/>
    </location>
</feature>
<dbReference type="AlphaFoldDB" id="A0A6G6GK91"/>
<dbReference type="EMBL" id="CP049057">
    <property type="protein sequence ID" value="QIE58972.1"/>
    <property type="molecule type" value="Genomic_DNA"/>
</dbReference>